<reference evidence="1 2" key="1">
    <citation type="submission" date="2019-04" db="EMBL/GenBank/DDBJ databases">
        <title>Streptomyces piniterrae sp. nov., a heliquinomycin-producing actinomycete isolated from rhizosphere soil of Pinus yunnanensis.</title>
        <authorList>
            <person name="Zhuang X."/>
            <person name="Zhao J."/>
        </authorList>
    </citation>
    <scope>NUCLEOTIDE SEQUENCE [LARGE SCALE GENOMIC DNA]</scope>
    <source>
        <strain evidence="2">jys28</strain>
    </source>
</reference>
<evidence type="ECO:0000313" key="2">
    <source>
        <dbReference type="Proteomes" id="UP000308697"/>
    </source>
</evidence>
<dbReference type="InterPro" id="IPR045642">
    <property type="entry name" value="DUF6406"/>
</dbReference>
<gene>
    <name evidence="1" type="ORF">FCH28_15855</name>
</gene>
<evidence type="ECO:0000313" key="1">
    <source>
        <dbReference type="EMBL" id="TJZ54568.1"/>
    </source>
</evidence>
<dbReference type="AlphaFoldDB" id="A0A4V6WHP5"/>
<dbReference type="Pfam" id="PF19944">
    <property type="entry name" value="DUF6406"/>
    <property type="match status" value="1"/>
</dbReference>
<proteinExistence type="predicted"/>
<organism evidence="1 2">
    <name type="scientific">Streptomyces piniterrae</name>
    <dbReference type="NCBI Taxonomy" id="2571125"/>
    <lineage>
        <taxon>Bacteria</taxon>
        <taxon>Bacillati</taxon>
        <taxon>Actinomycetota</taxon>
        <taxon>Actinomycetes</taxon>
        <taxon>Kitasatosporales</taxon>
        <taxon>Streptomycetaceae</taxon>
        <taxon>Streptomyces</taxon>
    </lineage>
</organism>
<accession>A0A4V6WHP5</accession>
<name>A0A4V6WHP5_9ACTN</name>
<protein>
    <submittedName>
        <fullName evidence="1">Uncharacterized protein</fullName>
    </submittedName>
</protein>
<comment type="caution">
    <text evidence="1">The sequence shown here is derived from an EMBL/GenBank/DDBJ whole genome shotgun (WGS) entry which is preliminary data.</text>
</comment>
<sequence>MSVDTIKLWHGIQRKSDNARFAVIDVYTESDASVRVRLGSVATEEQRHTLRIGENFPVGEETWQLADVKGWPGEDWIVELRRVAAAPA</sequence>
<dbReference type="EMBL" id="SUMB01000004">
    <property type="protein sequence ID" value="TJZ54568.1"/>
    <property type="molecule type" value="Genomic_DNA"/>
</dbReference>
<dbReference type="RefSeq" id="WP_136740492.1">
    <property type="nucleotide sequence ID" value="NZ_SUMB01000004.1"/>
</dbReference>
<dbReference type="OrthoDB" id="3483585at2"/>
<keyword evidence="2" id="KW-1185">Reference proteome</keyword>
<dbReference type="Proteomes" id="UP000308697">
    <property type="component" value="Unassembled WGS sequence"/>
</dbReference>